<evidence type="ECO:0000313" key="2">
    <source>
        <dbReference type="EMBL" id="MFC3705833.1"/>
    </source>
</evidence>
<dbReference type="InterPro" id="IPR027843">
    <property type="entry name" value="DUF4440"/>
</dbReference>
<dbReference type="SUPFAM" id="SSF54427">
    <property type="entry name" value="NTF2-like"/>
    <property type="match status" value="1"/>
</dbReference>
<dbReference type="Pfam" id="PF14534">
    <property type="entry name" value="DUF4440"/>
    <property type="match status" value="1"/>
</dbReference>
<dbReference type="EMBL" id="JBHRYD010000013">
    <property type="protein sequence ID" value="MFC3705833.1"/>
    <property type="molecule type" value="Genomic_DNA"/>
</dbReference>
<name>A0ABV7X368_9HYPH</name>
<organism evidence="2 3">
    <name type="scientific">Devosia honganensis</name>
    <dbReference type="NCBI Taxonomy" id="1610527"/>
    <lineage>
        <taxon>Bacteria</taxon>
        <taxon>Pseudomonadati</taxon>
        <taxon>Pseudomonadota</taxon>
        <taxon>Alphaproteobacteria</taxon>
        <taxon>Hyphomicrobiales</taxon>
        <taxon>Devosiaceae</taxon>
        <taxon>Devosia</taxon>
    </lineage>
</organism>
<dbReference type="Proteomes" id="UP001595613">
    <property type="component" value="Unassembled WGS sequence"/>
</dbReference>
<comment type="caution">
    <text evidence="2">The sequence shown here is derived from an EMBL/GenBank/DDBJ whole genome shotgun (WGS) entry which is preliminary data.</text>
</comment>
<protein>
    <submittedName>
        <fullName evidence="2">Nuclear transport factor 2 family protein</fullName>
    </submittedName>
</protein>
<proteinExistence type="predicted"/>
<accession>A0ABV7X368</accession>
<dbReference type="Gene3D" id="3.10.450.50">
    <property type="match status" value="1"/>
</dbReference>
<sequence>MAKMDMDGLWMVERAFWLDGVEAYEANLHDEAVMVFPGLGILDREAIIDSIRHAPRWTQLEMSDQRAITAGTTAVLAYAAEGRREGAEPYRARCISTYVKRPEGWRMISHQQTPV</sequence>
<keyword evidence="3" id="KW-1185">Reference proteome</keyword>
<gene>
    <name evidence="2" type="ORF">ACFOOL_13820</name>
</gene>
<dbReference type="InterPro" id="IPR032710">
    <property type="entry name" value="NTF2-like_dom_sf"/>
</dbReference>
<feature type="domain" description="DUF4440" evidence="1">
    <location>
        <begin position="20"/>
        <end position="107"/>
    </location>
</feature>
<reference evidence="3" key="1">
    <citation type="journal article" date="2019" name="Int. J. Syst. Evol. Microbiol.">
        <title>The Global Catalogue of Microorganisms (GCM) 10K type strain sequencing project: providing services to taxonomists for standard genome sequencing and annotation.</title>
        <authorList>
            <consortium name="The Broad Institute Genomics Platform"/>
            <consortium name="The Broad Institute Genome Sequencing Center for Infectious Disease"/>
            <person name="Wu L."/>
            <person name="Ma J."/>
        </authorList>
    </citation>
    <scope>NUCLEOTIDE SEQUENCE [LARGE SCALE GENOMIC DNA]</scope>
    <source>
        <strain evidence="3">KCTC 42281</strain>
    </source>
</reference>
<evidence type="ECO:0000313" key="3">
    <source>
        <dbReference type="Proteomes" id="UP001595613"/>
    </source>
</evidence>
<dbReference type="RefSeq" id="WP_380097791.1">
    <property type="nucleotide sequence ID" value="NZ_JBHRYD010000013.1"/>
</dbReference>
<evidence type="ECO:0000259" key="1">
    <source>
        <dbReference type="Pfam" id="PF14534"/>
    </source>
</evidence>